<protein>
    <submittedName>
        <fullName evidence="2">Type II secretion system protein</fullName>
    </submittedName>
</protein>
<comment type="caution">
    <text evidence="2">The sequence shown here is derived from an EMBL/GenBank/DDBJ whole genome shotgun (WGS) entry which is preliminary data.</text>
</comment>
<dbReference type="SUPFAM" id="SSF54523">
    <property type="entry name" value="Pili subunits"/>
    <property type="match status" value="1"/>
</dbReference>
<gene>
    <name evidence="2" type="ORF">GOQ27_16115</name>
</gene>
<evidence type="ECO:0000313" key="2">
    <source>
        <dbReference type="EMBL" id="MBS4540003.1"/>
    </source>
</evidence>
<feature type="transmembrane region" description="Helical" evidence="1">
    <location>
        <begin position="6"/>
        <end position="27"/>
    </location>
</feature>
<sequence length="158" mass="18223">MNNKGITIIELIFVLLIVGIIIAITLPRLDFSDQELRSCGRQLVSDLNHIKTKSQVAGNSTDNLIILDEKYYFIKLNGKSHKNVNFKSNYKITNNMYNEVKFYASGSPVRAGTILIFNNNNNKYIEITITPGTGRIHMYDKIRQGYKKDWKNGWKNKY</sequence>
<proteinExistence type="predicted"/>
<dbReference type="RefSeq" id="WP_203367901.1">
    <property type="nucleotide sequence ID" value="NZ_WSFT01000053.1"/>
</dbReference>
<dbReference type="Proteomes" id="UP000724672">
    <property type="component" value="Unassembled WGS sequence"/>
</dbReference>
<name>A0A942UVU8_9FIRM</name>
<accession>A0A942UVU8</accession>
<dbReference type="InterPro" id="IPR045584">
    <property type="entry name" value="Pilin-like"/>
</dbReference>
<keyword evidence="1" id="KW-0812">Transmembrane</keyword>
<keyword evidence="3" id="KW-1185">Reference proteome</keyword>
<organism evidence="2 3">
    <name type="scientific">Anaeromonas frigoriresistens</name>
    <dbReference type="NCBI Taxonomy" id="2683708"/>
    <lineage>
        <taxon>Bacteria</taxon>
        <taxon>Bacillati</taxon>
        <taxon>Bacillota</taxon>
        <taxon>Tissierellia</taxon>
        <taxon>Tissierellales</taxon>
        <taxon>Thermohalobacteraceae</taxon>
        <taxon>Anaeromonas</taxon>
    </lineage>
</organism>
<keyword evidence="1" id="KW-1133">Transmembrane helix</keyword>
<dbReference type="AlphaFoldDB" id="A0A942UVU8"/>
<dbReference type="Gene3D" id="3.30.700.10">
    <property type="entry name" value="Glycoprotein, Type 4 Pilin"/>
    <property type="match status" value="1"/>
</dbReference>
<dbReference type="EMBL" id="WSFT01000053">
    <property type="protein sequence ID" value="MBS4540003.1"/>
    <property type="molecule type" value="Genomic_DNA"/>
</dbReference>
<keyword evidence="1" id="KW-0472">Membrane</keyword>
<evidence type="ECO:0000313" key="3">
    <source>
        <dbReference type="Proteomes" id="UP000724672"/>
    </source>
</evidence>
<reference evidence="2" key="1">
    <citation type="submission" date="2019-12" db="EMBL/GenBank/DDBJ databases">
        <title>Clostridiaceae gen. nov. sp. nov., isolated from sediment in Xinjiang, China.</title>
        <authorList>
            <person name="Zhang R."/>
        </authorList>
    </citation>
    <scope>NUCLEOTIDE SEQUENCE</scope>
    <source>
        <strain evidence="2">D2Q-11</strain>
    </source>
</reference>
<evidence type="ECO:0000256" key="1">
    <source>
        <dbReference type="SAM" id="Phobius"/>
    </source>
</evidence>